<dbReference type="AlphaFoldDB" id="A0A4Z2FYS9"/>
<evidence type="ECO:0000256" key="1">
    <source>
        <dbReference type="SAM" id="MobiDB-lite"/>
    </source>
</evidence>
<dbReference type="Proteomes" id="UP000314294">
    <property type="component" value="Unassembled WGS sequence"/>
</dbReference>
<accession>A0A4Z2FYS9</accession>
<keyword evidence="3" id="KW-1185">Reference proteome</keyword>
<proteinExistence type="predicted"/>
<feature type="region of interest" description="Disordered" evidence="1">
    <location>
        <begin position="44"/>
        <end position="68"/>
    </location>
</feature>
<dbReference type="EMBL" id="SRLO01000793">
    <property type="protein sequence ID" value="TNN46357.1"/>
    <property type="molecule type" value="Genomic_DNA"/>
</dbReference>
<name>A0A4Z2FYS9_9TELE</name>
<evidence type="ECO:0000313" key="3">
    <source>
        <dbReference type="Proteomes" id="UP000314294"/>
    </source>
</evidence>
<evidence type="ECO:0000313" key="2">
    <source>
        <dbReference type="EMBL" id="TNN46357.1"/>
    </source>
</evidence>
<protein>
    <submittedName>
        <fullName evidence="2">Uncharacterized protein</fullName>
    </submittedName>
</protein>
<organism evidence="2 3">
    <name type="scientific">Liparis tanakae</name>
    <name type="common">Tanaka's snailfish</name>
    <dbReference type="NCBI Taxonomy" id="230148"/>
    <lineage>
        <taxon>Eukaryota</taxon>
        <taxon>Metazoa</taxon>
        <taxon>Chordata</taxon>
        <taxon>Craniata</taxon>
        <taxon>Vertebrata</taxon>
        <taxon>Euteleostomi</taxon>
        <taxon>Actinopterygii</taxon>
        <taxon>Neopterygii</taxon>
        <taxon>Teleostei</taxon>
        <taxon>Neoteleostei</taxon>
        <taxon>Acanthomorphata</taxon>
        <taxon>Eupercaria</taxon>
        <taxon>Perciformes</taxon>
        <taxon>Cottioidei</taxon>
        <taxon>Cottales</taxon>
        <taxon>Liparidae</taxon>
        <taxon>Liparis</taxon>
    </lineage>
</organism>
<feature type="compositionally biased region" description="Basic and acidic residues" evidence="1">
    <location>
        <begin position="58"/>
        <end position="67"/>
    </location>
</feature>
<sequence length="248" mass="28197">MNGAEPEESNRSDNMGTSGLPIGNAIWIRAVLAHSAWRLDTGGEEAQRDDDDQYGGHAADDDNDRQRQQRPLRVADGLHGFLHAGHHRGGPDLQNPSTGREEGLELFVDVQEFTVQKPGGENRSDETFKDSGYQRRRVLKYFNFEAVISQLGPIGSRVPLSWRWRRKSFRRNGNFMVKVTELSEPTGDVINPNTRASVWGTSSTSMKQNYWLVIPWWMKEMITVFTETRHGDKLRPSRSVSTLMARTR</sequence>
<reference evidence="2 3" key="1">
    <citation type="submission" date="2019-03" db="EMBL/GenBank/DDBJ databases">
        <title>First draft genome of Liparis tanakae, snailfish: a comprehensive survey of snailfish specific genes.</title>
        <authorList>
            <person name="Kim W."/>
            <person name="Song I."/>
            <person name="Jeong J.-H."/>
            <person name="Kim D."/>
            <person name="Kim S."/>
            <person name="Ryu S."/>
            <person name="Song J.Y."/>
            <person name="Lee S.K."/>
        </authorList>
    </citation>
    <scope>NUCLEOTIDE SEQUENCE [LARGE SCALE GENOMIC DNA]</scope>
    <source>
        <tissue evidence="2">Muscle</tissue>
    </source>
</reference>
<gene>
    <name evidence="2" type="ORF">EYF80_043445</name>
</gene>
<comment type="caution">
    <text evidence="2">The sequence shown here is derived from an EMBL/GenBank/DDBJ whole genome shotgun (WGS) entry which is preliminary data.</text>
</comment>